<dbReference type="PANTHER" id="PTHR13367:SF34">
    <property type="match status" value="1"/>
</dbReference>
<sequence length="1135" mass="126795">MHLWPRLSPEMFLQQLGRHGDLPEAWKSCIVHYGLALTALQRARRLIALAEASSQEDLANELRNTGHQNWDPMDSPESLLMEVESGVMIREVQEQIAAQMRRPQNGDNAVMQLNMGEGKSSVIVPIVAAALANGKQLVKVFVAKPQSKQMAQMLVSKLGGLPNRRVCYMPVSRSLRLDQTAATALSTMLRTCMSEGGILLVQPEHVLSLQLMAPECYISGKDDIGREIMSMLDFLNSSSRDIIDESDENFSVRFELIYTMGMQRPIELSPDRWLLSQQIFQLIRLLISEVATALPLSVEYRPGITGGFPRVRLLRSNAAVHLLHLLANSICDNGLEGFPVSRQSGTTRKAVHAYITKAELTMGEINAVEDSLFWTKTTSPLLLLLRGLIAGGVLEFVLGQKRWRVNYGLTTRTRVAVPYRAKDSPSPSSEFSHPDVVIMLTSLSYYYGGLSDEPMFITLGHLLMSDLRDIEYQAWVRDSHSLPDAFLQLQGINIKDRQQCTAEIFPALRYAKSVVDYYLSHLVFPKEMKEFPDKLSASGWDLGKRKGLPVTGFSGTNDSKCLLPVTVDHLDLPDQKHTNALVMEHILQPENELVLMDTSTQATSDAEHLLATVTRQDRPIQVILDVGAQILELDNLQVAKAWLRMHDPTKQAAVFVDDNDDVCVVDRHGRVDLLRTSSFSARLESCLIFLDEAHTRGIDLKLPVHYRAAVTLGANLTKDRLVQACMRMRKLGKGQSVVFCLSQEMQVKIAEQTSKSASELAVSDILLFSMFETHTDARRSIPLWAVQGERFIRQDKLWRDACVDKKTSLTKSHAEKFLEQEAQTINDRYRPHLTPTISDLHFTSSTLQEEQERELSPEIEQERQVQKASAADPAEHKLHKDVQAFATRGSFSENSEAYMPAFNALQGSTAAKDFSTVQLSTKQNLYVTADFAKTTQTPGGSSYASDAFQRPVQWLLTTRKKSSDVVERVLIISPFEANQLNKTMTSSTAATMHVYKARTHSGFSSLSQLDFHTISAQSMPFRVPRAIAIQLDLFAGQLYITSYDDYREICHFLGLSADTVTEAMGRCGWKVTADGFILSDDQGRVGGSSGIKKSPVNFFKVLMSKIRRNGKGIGKTHMGNLLEGKLFQASDFESE</sequence>
<protein>
    <recommendedName>
        <fullName evidence="2">ubiquitinyl hydrolase 1</fullName>
        <ecNumber evidence="2">3.4.19.12</ecNumber>
    </recommendedName>
</protein>
<feature type="domain" description="DUF3638" evidence="7">
    <location>
        <begin position="67"/>
        <end position="289"/>
    </location>
</feature>
<dbReference type="GO" id="GO:0004843">
    <property type="term" value="F:cysteine-type deubiquitinase activity"/>
    <property type="evidence" value="ECO:0007669"/>
    <property type="project" value="UniProtKB-EC"/>
</dbReference>
<dbReference type="EMBL" id="JAUTXT010000044">
    <property type="protein sequence ID" value="KAK3671303.1"/>
    <property type="molecule type" value="Genomic_DNA"/>
</dbReference>
<evidence type="ECO:0000256" key="4">
    <source>
        <dbReference type="ARBA" id="ARBA00022786"/>
    </source>
</evidence>
<dbReference type="GO" id="GO:0006508">
    <property type="term" value="P:proteolysis"/>
    <property type="evidence" value="ECO:0007669"/>
    <property type="project" value="UniProtKB-KW"/>
</dbReference>
<keyword evidence="10" id="KW-1185">Reference proteome</keyword>
<gene>
    <name evidence="9" type="ORF">LTR78_008763</name>
</gene>
<evidence type="ECO:0000256" key="1">
    <source>
        <dbReference type="ARBA" id="ARBA00000707"/>
    </source>
</evidence>
<accession>A0AAE0TQD2</accession>
<keyword evidence="4" id="KW-0833">Ubl conjugation pathway</keyword>
<evidence type="ECO:0000259" key="8">
    <source>
        <dbReference type="Pfam" id="PF12359"/>
    </source>
</evidence>
<name>A0AAE0TQD2_9PEZI</name>
<evidence type="ECO:0000256" key="3">
    <source>
        <dbReference type="ARBA" id="ARBA00022670"/>
    </source>
</evidence>
<comment type="caution">
    <text evidence="9">The sequence shown here is derived from an EMBL/GenBank/DDBJ whole genome shotgun (WGS) entry which is preliminary data.</text>
</comment>
<dbReference type="Pfam" id="PF12359">
    <property type="entry name" value="DUF3645"/>
    <property type="match status" value="1"/>
</dbReference>
<keyword evidence="5" id="KW-0378">Hydrolase</keyword>
<evidence type="ECO:0000256" key="6">
    <source>
        <dbReference type="ARBA" id="ARBA00022807"/>
    </source>
</evidence>
<comment type="catalytic activity">
    <reaction evidence="1">
        <text>Thiol-dependent hydrolysis of ester, thioester, amide, peptide and isopeptide bonds formed by the C-terminal Gly of ubiquitin (a 76-residue protein attached to proteins as an intracellular targeting signal).</text>
        <dbReference type="EC" id="3.4.19.12"/>
    </reaction>
</comment>
<keyword evidence="3" id="KW-0645">Protease</keyword>
<dbReference type="Proteomes" id="UP001274830">
    <property type="component" value="Unassembled WGS sequence"/>
</dbReference>
<proteinExistence type="predicted"/>
<evidence type="ECO:0000313" key="10">
    <source>
        <dbReference type="Proteomes" id="UP001274830"/>
    </source>
</evidence>
<dbReference type="InterPro" id="IPR022105">
    <property type="entry name" value="DUF3645"/>
</dbReference>
<evidence type="ECO:0000259" key="7">
    <source>
        <dbReference type="Pfam" id="PF12340"/>
    </source>
</evidence>
<reference evidence="9" key="1">
    <citation type="submission" date="2023-07" db="EMBL/GenBank/DDBJ databases">
        <title>Black Yeasts Isolated from many extreme environments.</title>
        <authorList>
            <person name="Coleine C."/>
            <person name="Stajich J.E."/>
            <person name="Selbmann L."/>
        </authorList>
    </citation>
    <scope>NUCLEOTIDE SEQUENCE</scope>
    <source>
        <strain evidence="9">CCFEE 5485</strain>
    </source>
</reference>
<evidence type="ECO:0000256" key="5">
    <source>
        <dbReference type="ARBA" id="ARBA00022801"/>
    </source>
</evidence>
<organism evidence="9 10">
    <name type="scientific">Recurvomyces mirabilis</name>
    <dbReference type="NCBI Taxonomy" id="574656"/>
    <lineage>
        <taxon>Eukaryota</taxon>
        <taxon>Fungi</taxon>
        <taxon>Dikarya</taxon>
        <taxon>Ascomycota</taxon>
        <taxon>Pezizomycotina</taxon>
        <taxon>Dothideomycetes</taxon>
        <taxon>Dothideomycetidae</taxon>
        <taxon>Mycosphaerellales</taxon>
        <taxon>Teratosphaeriaceae</taxon>
        <taxon>Recurvomyces</taxon>
    </lineage>
</organism>
<dbReference type="InterPro" id="IPR022099">
    <property type="entry name" value="DUF3638"/>
</dbReference>
<keyword evidence="6" id="KW-0788">Thiol protease</keyword>
<dbReference type="EC" id="3.4.19.12" evidence="2"/>
<evidence type="ECO:0000313" key="9">
    <source>
        <dbReference type="EMBL" id="KAK3671303.1"/>
    </source>
</evidence>
<dbReference type="AlphaFoldDB" id="A0AAE0TQD2"/>
<dbReference type="Pfam" id="PF12340">
    <property type="entry name" value="DUF3638"/>
    <property type="match status" value="1"/>
</dbReference>
<feature type="domain" description="DUF3645" evidence="8">
    <location>
        <begin position="411"/>
        <end position="441"/>
    </location>
</feature>
<evidence type="ECO:0000256" key="2">
    <source>
        <dbReference type="ARBA" id="ARBA00012759"/>
    </source>
</evidence>
<dbReference type="InterPro" id="IPR051346">
    <property type="entry name" value="OTU_Deubiquitinase"/>
</dbReference>
<dbReference type="PANTHER" id="PTHR13367">
    <property type="entry name" value="UBIQUITIN THIOESTERASE"/>
    <property type="match status" value="1"/>
</dbReference>